<dbReference type="SUPFAM" id="SSF46785">
    <property type="entry name" value="Winged helix' DNA-binding domain"/>
    <property type="match status" value="1"/>
</dbReference>
<sequence length="314" mass="36011">MAVDPLLLGSLGFLAAMLCLIIAWIVKANRDSSATANRTRALLEAADQDNQQRRQNRPVLIGGQRRGGPRRRPVGGARATRTRDEDDDDEDGDFGAANDFSDEDMDPEELTAEDLGLDGNVGKKKLAKLQAKAEKRAQREAELVDREERKKREKQKEEKDRKEQEKVKLEEEERKEKERQEREEKERREHEEYLKMKEAFEVEEVGFDQIDEEESDNLMRDFVDYVKTTKVVNMDELGAHFKMRTQDAIDRIKFFVDNGTLTGVIDDRGKFIYITMDELNAVAKFINQRGRVSVAELADYSNQLIKLESGAVVA</sequence>
<dbReference type="Pfam" id="PF09756">
    <property type="entry name" value="DDRGK"/>
    <property type="match status" value="1"/>
</dbReference>
<dbReference type="GO" id="GO:0044389">
    <property type="term" value="F:ubiquitin-like protein ligase binding"/>
    <property type="evidence" value="ECO:0007669"/>
    <property type="project" value="TreeGrafter"/>
</dbReference>
<evidence type="ECO:0000256" key="4">
    <source>
        <dbReference type="ARBA" id="ARBA00022692"/>
    </source>
</evidence>
<dbReference type="InterPro" id="IPR050899">
    <property type="entry name" value="DDRGK_domain-containing"/>
</dbReference>
<evidence type="ECO:0000256" key="5">
    <source>
        <dbReference type="ARBA" id="ARBA00022786"/>
    </source>
</evidence>
<protein>
    <recommendedName>
        <fullName evidence="3">DDRGK domain-containing protein 1</fullName>
    </recommendedName>
</protein>
<evidence type="ECO:0000256" key="8">
    <source>
        <dbReference type="ARBA" id="ARBA00023136"/>
    </source>
</evidence>
<dbReference type="PANTHER" id="PTHR48176">
    <property type="entry name" value="DDRGK DOMAIN-CONTAINING PROTEIN 1"/>
    <property type="match status" value="1"/>
</dbReference>
<keyword evidence="4 10" id="KW-0812">Transmembrane</keyword>
<keyword evidence="6" id="KW-0256">Endoplasmic reticulum</keyword>
<evidence type="ECO:0000313" key="11">
    <source>
        <dbReference type="Proteomes" id="UP000887566"/>
    </source>
</evidence>
<evidence type="ECO:0000256" key="2">
    <source>
        <dbReference type="ARBA" id="ARBA00009829"/>
    </source>
</evidence>
<dbReference type="AlphaFoldDB" id="A0A914X8U5"/>
<evidence type="ECO:0000313" key="12">
    <source>
        <dbReference type="WBParaSite" id="PSAMB.scaffold6897size8615.g29274.t1"/>
    </source>
</evidence>
<feature type="region of interest" description="Disordered" evidence="9">
    <location>
        <begin position="45"/>
        <end position="106"/>
    </location>
</feature>
<feature type="transmembrane region" description="Helical" evidence="10">
    <location>
        <begin position="6"/>
        <end position="26"/>
    </location>
</feature>
<dbReference type="PANTHER" id="PTHR48176:SF1">
    <property type="entry name" value="DDRGK DOMAIN-CONTAINING PROTEIN 1"/>
    <property type="match status" value="1"/>
</dbReference>
<dbReference type="Proteomes" id="UP000887566">
    <property type="component" value="Unplaced"/>
</dbReference>
<dbReference type="Gene3D" id="1.10.10.10">
    <property type="entry name" value="Winged helix-like DNA-binding domain superfamily/Winged helix DNA-binding domain"/>
    <property type="match status" value="1"/>
</dbReference>
<evidence type="ECO:0000256" key="1">
    <source>
        <dbReference type="ARBA" id="ARBA00004389"/>
    </source>
</evidence>
<dbReference type="GO" id="GO:0005789">
    <property type="term" value="C:endoplasmic reticulum membrane"/>
    <property type="evidence" value="ECO:0007669"/>
    <property type="project" value="UniProtKB-SubCell"/>
</dbReference>
<dbReference type="InterPro" id="IPR036388">
    <property type="entry name" value="WH-like_DNA-bd_sf"/>
</dbReference>
<dbReference type="InterPro" id="IPR036390">
    <property type="entry name" value="WH_DNA-bd_sf"/>
</dbReference>
<evidence type="ECO:0000256" key="3">
    <source>
        <dbReference type="ARBA" id="ARBA00018218"/>
    </source>
</evidence>
<evidence type="ECO:0000256" key="7">
    <source>
        <dbReference type="ARBA" id="ARBA00022989"/>
    </source>
</evidence>
<evidence type="ECO:0000256" key="10">
    <source>
        <dbReference type="SAM" id="Phobius"/>
    </source>
</evidence>
<proteinExistence type="inferred from homology"/>
<keyword evidence="7 10" id="KW-1133">Transmembrane helix</keyword>
<evidence type="ECO:0000256" key="6">
    <source>
        <dbReference type="ARBA" id="ARBA00022824"/>
    </source>
</evidence>
<reference evidence="12" key="1">
    <citation type="submission" date="2022-11" db="UniProtKB">
        <authorList>
            <consortium name="WormBaseParasite"/>
        </authorList>
    </citation>
    <scope>IDENTIFICATION</scope>
</reference>
<keyword evidence="5" id="KW-0833">Ubl conjugation pathway</keyword>
<comment type="similarity">
    <text evidence="2">Belongs to the DDRGK1 family.</text>
</comment>
<organism evidence="11 12">
    <name type="scientific">Plectus sambesii</name>
    <dbReference type="NCBI Taxonomy" id="2011161"/>
    <lineage>
        <taxon>Eukaryota</taxon>
        <taxon>Metazoa</taxon>
        <taxon>Ecdysozoa</taxon>
        <taxon>Nematoda</taxon>
        <taxon>Chromadorea</taxon>
        <taxon>Plectida</taxon>
        <taxon>Plectina</taxon>
        <taxon>Plectoidea</taxon>
        <taxon>Plectidae</taxon>
        <taxon>Plectus</taxon>
    </lineage>
</organism>
<dbReference type="InterPro" id="IPR019153">
    <property type="entry name" value="DDRGK_dom-contain"/>
</dbReference>
<name>A0A914X8U5_9BILA</name>
<evidence type="ECO:0000256" key="9">
    <source>
        <dbReference type="SAM" id="MobiDB-lite"/>
    </source>
</evidence>
<dbReference type="WBParaSite" id="PSAMB.scaffold6897size8615.g29274.t1">
    <property type="protein sequence ID" value="PSAMB.scaffold6897size8615.g29274.t1"/>
    <property type="gene ID" value="PSAMB.scaffold6897size8615.g29274"/>
</dbReference>
<dbReference type="SMART" id="SM01128">
    <property type="entry name" value="DDRGK"/>
    <property type="match status" value="1"/>
</dbReference>
<dbReference type="FunFam" id="1.10.10.10:FF:000143">
    <property type="entry name" value="DDRGK domain-containing protein 1"/>
    <property type="match status" value="1"/>
</dbReference>
<feature type="region of interest" description="Disordered" evidence="9">
    <location>
        <begin position="136"/>
        <end position="189"/>
    </location>
</feature>
<accession>A0A914X8U5</accession>
<keyword evidence="11" id="KW-1185">Reference proteome</keyword>
<keyword evidence="8 10" id="KW-0472">Membrane</keyword>
<comment type="subcellular location">
    <subcellularLocation>
        <location evidence="1">Endoplasmic reticulum membrane</location>
        <topology evidence="1">Single-pass membrane protein</topology>
    </subcellularLocation>
</comment>